<dbReference type="SUPFAM" id="SSF51735">
    <property type="entry name" value="NAD(P)-binding Rossmann-fold domains"/>
    <property type="match status" value="1"/>
</dbReference>
<evidence type="ECO:0000313" key="2">
    <source>
        <dbReference type="EMBL" id="PWY55469.1"/>
    </source>
</evidence>
<sequence length="298" mass="33502">MKKVIITGASGFTGYYLSLELMRAGMNVIGLCQRLPLHPIPQVSYFSCDLLNKEELDKIIKEIEPEVVVHLAAISFIGQNNAETMYRTNIIGTRNLLESLSQLSKCPHNILLASSGNIYGNTDREFIDETVPAAPVNDYSVSKLSMEHMARLWMSELPITIVRPFNYTGVEQSSLFLVPKLVTHYSQRADFLELGNLNIVRDFSDVRDVVRAYRRLIEVGGVANEVVNICTGKGYSLQQLLSMLSKLTGHTPEIRINPSFVRSHEIKNLVGCKQKLEQIIGPFSHFSLEDTLNWMLNA</sequence>
<keyword evidence="5" id="KW-1185">Reference proteome</keyword>
<dbReference type="InterPro" id="IPR036291">
    <property type="entry name" value="NAD(P)-bd_dom_sf"/>
</dbReference>
<evidence type="ECO:0000259" key="1">
    <source>
        <dbReference type="Pfam" id="PF16363"/>
    </source>
</evidence>
<dbReference type="Gene3D" id="3.90.25.10">
    <property type="entry name" value="UDP-galactose 4-epimerase, domain 1"/>
    <property type="match status" value="1"/>
</dbReference>
<dbReference type="OrthoDB" id="9803010at2"/>
<comment type="caution">
    <text evidence="2">The sequence shown here is derived from an EMBL/GenBank/DDBJ whole genome shotgun (WGS) entry which is preliminary data.</text>
</comment>
<evidence type="ECO:0000313" key="4">
    <source>
        <dbReference type="Proteomes" id="UP000247152"/>
    </source>
</evidence>
<gene>
    <name evidence="2" type="ORF">DGG96_11870</name>
    <name evidence="3" type="ORF">ELY20_12565</name>
</gene>
<feature type="domain" description="NAD(P)-binding" evidence="1">
    <location>
        <begin position="5"/>
        <end position="291"/>
    </location>
</feature>
<evidence type="ECO:0000313" key="5">
    <source>
        <dbReference type="Proteomes" id="UP000287374"/>
    </source>
</evidence>
<dbReference type="Pfam" id="PF16363">
    <property type="entry name" value="GDP_Man_Dehyd"/>
    <property type="match status" value="1"/>
</dbReference>
<dbReference type="EMBL" id="QHJG01000018">
    <property type="protein sequence ID" value="PWY55469.1"/>
    <property type="molecule type" value="Genomic_DNA"/>
</dbReference>
<dbReference type="InterPro" id="IPR016040">
    <property type="entry name" value="NAD(P)-bd_dom"/>
</dbReference>
<accession>A0A317U285</accession>
<dbReference type="PANTHER" id="PTHR43000">
    <property type="entry name" value="DTDP-D-GLUCOSE 4,6-DEHYDRATASE-RELATED"/>
    <property type="match status" value="1"/>
</dbReference>
<reference evidence="2 4" key="1">
    <citation type="submission" date="2018-05" db="EMBL/GenBank/DDBJ databases">
        <title>Legionella qingyii sp.nov., whole genome shotgun sequence.</title>
        <authorList>
            <person name="Wu H."/>
            <person name="Zhu Q."/>
            <person name="Hu C."/>
        </authorList>
    </citation>
    <scope>NUCLEOTIDE SEQUENCE [LARGE SCALE GENOMIC DNA]</scope>
    <source>
        <strain evidence="2 4">HEB18</strain>
    </source>
</reference>
<dbReference type="EMBL" id="RZGX01000017">
    <property type="protein sequence ID" value="RUR21327.1"/>
    <property type="molecule type" value="Genomic_DNA"/>
</dbReference>
<dbReference type="AlphaFoldDB" id="A0A317U285"/>
<dbReference type="RefSeq" id="WP_110142877.1">
    <property type="nucleotide sequence ID" value="NZ_QHJG01000018.1"/>
</dbReference>
<dbReference type="Gene3D" id="3.40.50.720">
    <property type="entry name" value="NAD(P)-binding Rossmann-like Domain"/>
    <property type="match status" value="1"/>
</dbReference>
<proteinExistence type="predicted"/>
<organism evidence="2 4">
    <name type="scientific">Legionella qingyii</name>
    <dbReference type="NCBI Taxonomy" id="2184757"/>
    <lineage>
        <taxon>Bacteria</taxon>
        <taxon>Pseudomonadati</taxon>
        <taxon>Pseudomonadota</taxon>
        <taxon>Gammaproteobacteria</taxon>
        <taxon>Legionellales</taxon>
        <taxon>Legionellaceae</taxon>
        <taxon>Legionella</taxon>
    </lineage>
</organism>
<name>A0A317U285_9GAMM</name>
<protein>
    <submittedName>
        <fullName evidence="2">GDP-mannose 4,6 dehydratase</fullName>
    </submittedName>
    <submittedName>
        <fullName evidence="3">NAD-dependent epimerase/dehydratase family protein</fullName>
    </submittedName>
</protein>
<dbReference type="Proteomes" id="UP000287374">
    <property type="component" value="Unassembled WGS sequence"/>
</dbReference>
<dbReference type="Proteomes" id="UP000247152">
    <property type="component" value="Unassembled WGS sequence"/>
</dbReference>
<reference evidence="3 5" key="2">
    <citation type="submission" date="2018-12" db="EMBL/GenBank/DDBJ databases">
        <title>Legionella sp,whole genome shotgun sequence.</title>
        <authorList>
            <person name="Wu H."/>
        </authorList>
    </citation>
    <scope>NUCLEOTIDE SEQUENCE [LARGE SCALE GENOMIC DNA]</scope>
    <source>
        <strain evidence="5">km489</strain>
        <strain evidence="3">Km489</strain>
    </source>
</reference>
<evidence type="ECO:0000313" key="3">
    <source>
        <dbReference type="EMBL" id="RUR21327.1"/>
    </source>
</evidence>